<dbReference type="InterPro" id="IPR029753">
    <property type="entry name" value="D-isomer_DH_CS"/>
</dbReference>
<dbReference type="AlphaFoldDB" id="A0A182XCG6"/>
<keyword evidence="6" id="KW-1185">Reference proteome</keyword>
<dbReference type="FunFam" id="3.40.50.720:FF:000026">
    <property type="entry name" value="Glyoxylate/hydroxypyruvate reductase B"/>
    <property type="match status" value="2"/>
</dbReference>
<dbReference type="Pfam" id="PF02826">
    <property type="entry name" value="2-Hacid_dh_C"/>
    <property type="match status" value="2"/>
</dbReference>
<dbReference type="InterPro" id="IPR036291">
    <property type="entry name" value="NAD(P)-bd_dom_sf"/>
</dbReference>
<feature type="domain" description="D-isomer specific 2-hydroxyacid dehydrogenase NAD-binding" evidence="4">
    <location>
        <begin position="404"/>
        <end position="581"/>
    </location>
</feature>
<feature type="domain" description="D-isomer specific 2-hydroxyacid dehydrogenase NAD-binding" evidence="4">
    <location>
        <begin position="115"/>
        <end position="292"/>
    </location>
</feature>
<proteinExistence type="predicted"/>
<evidence type="ECO:0000259" key="3">
    <source>
        <dbReference type="Pfam" id="PF00389"/>
    </source>
</evidence>
<dbReference type="Proteomes" id="UP000076407">
    <property type="component" value="Unassembled WGS sequence"/>
</dbReference>
<evidence type="ECO:0000256" key="1">
    <source>
        <dbReference type="ARBA" id="ARBA00023002"/>
    </source>
</evidence>
<dbReference type="GO" id="GO:0005829">
    <property type="term" value="C:cytosol"/>
    <property type="evidence" value="ECO:0007669"/>
    <property type="project" value="TreeGrafter"/>
</dbReference>
<evidence type="ECO:0000313" key="5">
    <source>
        <dbReference type="EnsemblMetazoa" id="AQUA007516-PA"/>
    </source>
</evidence>
<evidence type="ECO:0000313" key="6">
    <source>
        <dbReference type="Proteomes" id="UP000076407"/>
    </source>
</evidence>
<dbReference type="PROSITE" id="PS00671">
    <property type="entry name" value="D_2_HYDROXYACID_DH_3"/>
    <property type="match status" value="2"/>
</dbReference>
<keyword evidence="1" id="KW-0560">Oxidoreductase</keyword>
<organism evidence="5 6">
    <name type="scientific">Anopheles quadriannulatus</name>
    <name type="common">Mosquito</name>
    <dbReference type="NCBI Taxonomy" id="34691"/>
    <lineage>
        <taxon>Eukaryota</taxon>
        <taxon>Metazoa</taxon>
        <taxon>Ecdysozoa</taxon>
        <taxon>Arthropoda</taxon>
        <taxon>Hexapoda</taxon>
        <taxon>Insecta</taxon>
        <taxon>Pterygota</taxon>
        <taxon>Neoptera</taxon>
        <taxon>Endopterygota</taxon>
        <taxon>Diptera</taxon>
        <taxon>Nematocera</taxon>
        <taxon>Culicoidea</taxon>
        <taxon>Culicidae</taxon>
        <taxon>Anophelinae</taxon>
        <taxon>Anopheles</taxon>
    </lineage>
</organism>
<dbReference type="Pfam" id="PF00389">
    <property type="entry name" value="2-Hacid_dh"/>
    <property type="match status" value="2"/>
</dbReference>
<dbReference type="SUPFAM" id="SSF52283">
    <property type="entry name" value="Formate/glycerate dehydrogenase catalytic domain-like"/>
    <property type="match status" value="2"/>
</dbReference>
<dbReference type="InterPro" id="IPR050223">
    <property type="entry name" value="D-isomer_2-hydroxyacid_DH"/>
</dbReference>
<dbReference type="SUPFAM" id="SSF51735">
    <property type="entry name" value="NAD(P)-binding Rossmann-fold domains"/>
    <property type="match status" value="2"/>
</dbReference>
<dbReference type="EnsemblMetazoa" id="AQUA007516-RA">
    <property type="protein sequence ID" value="AQUA007516-PA"/>
    <property type="gene ID" value="AQUA007516"/>
</dbReference>
<dbReference type="InterPro" id="IPR006139">
    <property type="entry name" value="D-isomer_2_OHA_DH_cat_dom"/>
</dbReference>
<dbReference type="GO" id="GO:0051287">
    <property type="term" value="F:NAD binding"/>
    <property type="evidence" value="ECO:0007669"/>
    <property type="project" value="InterPro"/>
</dbReference>
<dbReference type="GO" id="GO:0008465">
    <property type="term" value="F:hydroxypyruvate reductase (NADH) activity"/>
    <property type="evidence" value="ECO:0007669"/>
    <property type="project" value="TreeGrafter"/>
</dbReference>
<feature type="domain" description="D-isomer specific 2-hydroxyacid dehydrogenase catalytic" evidence="3">
    <location>
        <begin position="321"/>
        <end position="608"/>
    </location>
</feature>
<dbReference type="VEuPathDB" id="VectorBase:AQUA007516"/>
<feature type="domain" description="D-isomer specific 2-hydroxyacid dehydrogenase catalytic" evidence="3">
    <location>
        <begin position="18"/>
        <end position="317"/>
    </location>
</feature>
<dbReference type="PANTHER" id="PTHR10996">
    <property type="entry name" value="2-HYDROXYACID DEHYDROGENASE-RELATED"/>
    <property type="match status" value="1"/>
</dbReference>
<dbReference type="STRING" id="34691.A0A182XCG6"/>
<name>A0A182XCG6_ANOQN</name>
<evidence type="ECO:0000256" key="2">
    <source>
        <dbReference type="ARBA" id="ARBA00073306"/>
    </source>
</evidence>
<dbReference type="Gene3D" id="3.40.50.720">
    <property type="entry name" value="NAD(P)-binding Rossmann-like Domain"/>
    <property type="match status" value="4"/>
</dbReference>
<dbReference type="PANTHER" id="PTHR10996:SF119">
    <property type="entry name" value="FI03731P-RELATED"/>
    <property type="match status" value="1"/>
</dbReference>
<reference evidence="5" key="1">
    <citation type="submission" date="2020-05" db="UniProtKB">
        <authorList>
            <consortium name="EnsemblMetazoa"/>
        </authorList>
    </citation>
    <scope>IDENTIFICATION</scope>
    <source>
        <strain evidence="5">SANGQUA</strain>
    </source>
</reference>
<sequence>MVNSGQRPVVLVTNKETQEKGINKLKLKADVIFPKSHPATREEVLELSGQVDGIMWVGHMPLNGEVLDRGGSRLKAISTMSAGMDYVDVEEFRKRKFPLGYTPIVLNDAVADSAIGLMIAAGRRYHEGRLAIDQSQWTGGPQWLLGQDIKGSTVGIIGLGGIGQTIAKRLKGFDIGQLLYTGRRPKPEAEALGAKLVPQDELLQESDYVFITVPLTNETRHMINESTLAKMKPTAVLVNVARGDIVDQRALVAALKNGTIFAAGLDVVSPEPLPADDELLRLPNAVVIPHLGSATVQTRNNMAEIAALNVLAGIAGTPICDVTVCQGTSRADILRTIAGAEGILWLTGDRLDAEALDAAGQQLKVVSTMTSGMDYVDAGEFTKRGIALGHTPKVVNDPVADIAIGLMLAAARRFHEGRLKIATGEWEMRPQWMLGQDVPGSTVGIVGFGGIGQTILKRLKGFDIGRCLYTGRSKKPEADLAGASYVDLATLLRESDFVFIACPLTGETARMFNRETLALMKRSSVLINVARGGIVNQPALVDALREGTIFAAGLDVMTPEPLDTNDPLLSLPNCVVVPHLGTATQQSLLGMFAITANNVLSVLAGGPLVAPYQMG</sequence>
<protein>
    <recommendedName>
        <fullName evidence="2">Glyoxylate reductase/hydroxypyruvate reductase</fullName>
    </recommendedName>
</protein>
<dbReference type="GO" id="GO:0030267">
    <property type="term" value="F:glyoxylate reductase (NADPH) activity"/>
    <property type="evidence" value="ECO:0007669"/>
    <property type="project" value="TreeGrafter"/>
</dbReference>
<evidence type="ECO:0000259" key="4">
    <source>
        <dbReference type="Pfam" id="PF02826"/>
    </source>
</evidence>
<dbReference type="InterPro" id="IPR006140">
    <property type="entry name" value="D-isomer_DH_NAD-bd"/>
</dbReference>
<accession>A0A182XCG6</accession>
<dbReference type="CDD" id="cd05301">
    <property type="entry name" value="GDH"/>
    <property type="match status" value="2"/>
</dbReference>